<comment type="caution">
    <text evidence="15">The sequence shown here is derived from an EMBL/GenBank/DDBJ whole genome shotgun (WGS) entry which is preliminary data.</text>
</comment>
<comment type="catalytic activity">
    <reaction evidence="11">
        <text>[ribosomal protein uS12]-(3S)-3-hydroxy-L-proline + 2-oxoglutarate + O2 = [ribosomal protein uS12]-(3S)-3,4-dihydroxy-L-proline + succinate + CO2</text>
        <dbReference type="Rhea" id="RHEA:54160"/>
        <dbReference type="Rhea" id="RHEA-COMP:13817"/>
        <dbReference type="Rhea" id="RHEA-COMP:13818"/>
        <dbReference type="ChEBI" id="CHEBI:15379"/>
        <dbReference type="ChEBI" id="CHEBI:16526"/>
        <dbReference type="ChEBI" id="CHEBI:16810"/>
        <dbReference type="ChEBI" id="CHEBI:30031"/>
        <dbReference type="ChEBI" id="CHEBI:85428"/>
        <dbReference type="ChEBI" id="CHEBI:138052"/>
    </reaction>
</comment>
<accession>A0A8H3IMJ2</accession>
<feature type="region of interest" description="Disordered" evidence="13">
    <location>
        <begin position="639"/>
        <end position="693"/>
    </location>
</feature>
<evidence type="ECO:0000313" key="15">
    <source>
        <dbReference type="EMBL" id="CAF9920750.1"/>
    </source>
</evidence>
<dbReference type="GO" id="GO:0005737">
    <property type="term" value="C:cytoplasm"/>
    <property type="evidence" value="ECO:0007669"/>
    <property type="project" value="TreeGrafter"/>
</dbReference>
<dbReference type="Gene3D" id="2.60.120.620">
    <property type="entry name" value="q2cbj1_9rhob like domain"/>
    <property type="match status" value="1"/>
</dbReference>
<feature type="domain" description="Fe2OG dioxygenase" evidence="14">
    <location>
        <begin position="145"/>
        <end position="267"/>
    </location>
</feature>
<comment type="cofactor">
    <cofactor evidence="1">
        <name>L-ascorbate</name>
        <dbReference type="ChEBI" id="CHEBI:38290"/>
    </cofactor>
</comment>
<evidence type="ECO:0000256" key="12">
    <source>
        <dbReference type="ARBA" id="ARBA00081607"/>
    </source>
</evidence>
<evidence type="ECO:0000313" key="16">
    <source>
        <dbReference type="Proteomes" id="UP000664169"/>
    </source>
</evidence>
<evidence type="ECO:0000256" key="9">
    <source>
        <dbReference type="ARBA" id="ARBA00023242"/>
    </source>
</evidence>
<dbReference type="GO" id="GO:0010604">
    <property type="term" value="P:positive regulation of macromolecule metabolic process"/>
    <property type="evidence" value="ECO:0007669"/>
    <property type="project" value="UniProtKB-ARBA"/>
</dbReference>
<dbReference type="InterPro" id="IPR019601">
    <property type="entry name" value="Oxoglutarate/Fe-dep_Oase_C"/>
</dbReference>
<dbReference type="InterPro" id="IPR005123">
    <property type="entry name" value="Oxoglu/Fe-dep_dioxygenase_dom"/>
</dbReference>
<dbReference type="GO" id="GO:0031543">
    <property type="term" value="F:peptidyl-proline dioxygenase activity"/>
    <property type="evidence" value="ECO:0007669"/>
    <property type="project" value="UniProtKB-ARBA"/>
</dbReference>
<evidence type="ECO:0000256" key="5">
    <source>
        <dbReference type="ARBA" id="ARBA00022896"/>
    </source>
</evidence>
<evidence type="ECO:0000256" key="13">
    <source>
        <dbReference type="SAM" id="MobiDB-lite"/>
    </source>
</evidence>
<evidence type="ECO:0000256" key="7">
    <source>
        <dbReference type="ARBA" id="ARBA00023002"/>
    </source>
</evidence>
<sequence length="693" mass="76966">MAKRKLEDDAVDEREHSAKKTKDDTGPIALHKKFRAGLFDPSQLAEYRAHYAASQPYKHGVIASLIDDDLLRRVRKEIVDGIHFTEKETDIYKIHQSGDLVNLDGLDNDSLKQLPSLLELRNAMYSAEFRDYISGIAGAGPLSGKKTDMAINVYTPGSHLLCHDDVIGSRRVSYILYLTDPDNPWQAEWGGALRLYPTRHIKEGKGPGLKTPDPDFSVSIPPAWNQMSFFSVQPGESFHDVEEVYHSGDTQLDGVRVRMAISGWYHIPQEGEEGYIDGAEEDLAASSSLTQLQTKDIFDVPQAKPTPYPEYAESASKSASKKPEDIDQDTLTAHEIDDLLQFISHNLLTPDGVMGLKAAFQEASCIRVDDFLGETFAKSLREEIRMQPHEYSTSTLGAESSSPWTVARPPHKQRYLFIASGEDSDVKNTSPSKGSTEMSLLNRLLTVHLPSPAFKKWLRLATGLVLRSYDIKARRFRHGVDYQLATSYNAENPRLELTLGISPKGKWETEDLDGEGKKKAAAEEINNGGYEVWMAPDDDEEEEKEITGILPASNGTGASGAHIISKEKAKPQASDPAIYQSSTAAEDDGILFSMAAGWNRLSLVLRDSGTHRFVKYVSKAAGADRWDVVGDWEVDWDATPEFDDEDEDEPSKADGTVVNESEEETVVADDDSYGDDTDDDDDDSNEKIRMSFM</sequence>
<keyword evidence="6" id="KW-0223">Dioxygenase</keyword>
<dbReference type="GO" id="GO:0009896">
    <property type="term" value="P:positive regulation of catabolic process"/>
    <property type="evidence" value="ECO:0007669"/>
    <property type="project" value="UniProtKB-ARBA"/>
</dbReference>
<feature type="compositionally biased region" description="Low complexity" evidence="13">
    <location>
        <begin position="309"/>
        <end position="318"/>
    </location>
</feature>
<dbReference type="PANTHER" id="PTHR12117:SF0">
    <property type="entry name" value="PROLYL 3-HYDROXYLASE OGFOD1"/>
    <property type="match status" value="1"/>
</dbReference>
<keyword evidence="16" id="KW-1185">Reference proteome</keyword>
<dbReference type="Proteomes" id="UP000664169">
    <property type="component" value="Unassembled WGS sequence"/>
</dbReference>
<comment type="catalytic activity">
    <reaction evidence="10">
        <text>[ribosomal protein uS12]-L-proline + 2-oxoglutarate + O2 = [ribosomal protein uS12]-(3S)-3-hydroxy-L-proline + succinate + CO2</text>
        <dbReference type="Rhea" id="RHEA:54156"/>
        <dbReference type="Rhea" id="RHEA-COMP:13816"/>
        <dbReference type="Rhea" id="RHEA-COMP:13818"/>
        <dbReference type="ChEBI" id="CHEBI:15379"/>
        <dbReference type="ChEBI" id="CHEBI:16526"/>
        <dbReference type="ChEBI" id="CHEBI:16810"/>
        <dbReference type="ChEBI" id="CHEBI:30031"/>
        <dbReference type="ChEBI" id="CHEBI:50342"/>
        <dbReference type="ChEBI" id="CHEBI:85428"/>
    </reaction>
</comment>
<dbReference type="InterPro" id="IPR039558">
    <property type="entry name" value="TPA1/OFD1_N"/>
</dbReference>
<evidence type="ECO:0000256" key="6">
    <source>
        <dbReference type="ARBA" id="ARBA00022964"/>
    </source>
</evidence>
<organism evidence="15 16">
    <name type="scientific">Gomphillus americanus</name>
    <dbReference type="NCBI Taxonomy" id="1940652"/>
    <lineage>
        <taxon>Eukaryota</taxon>
        <taxon>Fungi</taxon>
        <taxon>Dikarya</taxon>
        <taxon>Ascomycota</taxon>
        <taxon>Pezizomycotina</taxon>
        <taxon>Lecanoromycetes</taxon>
        <taxon>OSLEUM clade</taxon>
        <taxon>Ostropomycetidae</taxon>
        <taxon>Ostropales</taxon>
        <taxon>Graphidaceae</taxon>
        <taxon>Gomphilloideae</taxon>
        <taxon>Gomphillus</taxon>
    </lineage>
</organism>
<dbReference type="InterPro" id="IPR006620">
    <property type="entry name" value="Pro_4_hyd_alph"/>
</dbReference>
<feature type="region of interest" description="Disordered" evidence="13">
    <location>
        <begin position="1"/>
        <end position="25"/>
    </location>
</feature>
<name>A0A8H3IMJ2_9LECA</name>
<dbReference type="OrthoDB" id="430522at2759"/>
<dbReference type="Pfam" id="PF10637">
    <property type="entry name" value="Ofd1_CTDD"/>
    <property type="match status" value="1"/>
</dbReference>
<protein>
    <recommendedName>
        <fullName evidence="12">uS12 prolyl 3,4-dihydroxylase</fullName>
    </recommendedName>
</protein>
<keyword evidence="7" id="KW-0560">Oxidoreductase</keyword>
<dbReference type="GO" id="GO:0005634">
    <property type="term" value="C:nucleus"/>
    <property type="evidence" value="ECO:0007669"/>
    <property type="project" value="UniProtKB-SubCell"/>
</dbReference>
<dbReference type="EMBL" id="CAJPDQ010000016">
    <property type="protein sequence ID" value="CAF9920750.1"/>
    <property type="molecule type" value="Genomic_DNA"/>
</dbReference>
<keyword evidence="5" id="KW-0847">Vitamin C</keyword>
<evidence type="ECO:0000259" key="14">
    <source>
        <dbReference type="PROSITE" id="PS51471"/>
    </source>
</evidence>
<dbReference type="AlphaFoldDB" id="A0A8H3IMJ2"/>
<proteinExistence type="inferred from homology"/>
<dbReference type="GO" id="GO:0006449">
    <property type="term" value="P:regulation of translational termination"/>
    <property type="evidence" value="ECO:0007669"/>
    <property type="project" value="TreeGrafter"/>
</dbReference>
<reference evidence="15" key="1">
    <citation type="submission" date="2021-03" db="EMBL/GenBank/DDBJ databases">
        <authorList>
            <person name="Tagirdzhanova G."/>
        </authorList>
    </citation>
    <scope>NUCLEOTIDE SEQUENCE</scope>
</reference>
<evidence type="ECO:0000256" key="2">
    <source>
        <dbReference type="ARBA" id="ARBA00004123"/>
    </source>
</evidence>
<keyword evidence="8" id="KW-0408">Iron</keyword>
<dbReference type="PROSITE" id="PS51471">
    <property type="entry name" value="FE2OG_OXY"/>
    <property type="match status" value="1"/>
</dbReference>
<feature type="compositionally biased region" description="Acidic residues" evidence="13">
    <location>
        <begin position="639"/>
        <end position="649"/>
    </location>
</feature>
<keyword evidence="9" id="KW-0539">Nucleus</keyword>
<keyword evidence="4" id="KW-0479">Metal-binding</keyword>
<dbReference type="InterPro" id="IPR043044">
    <property type="entry name" value="TPA1/Ofd1_C"/>
</dbReference>
<evidence type="ECO:0000256" key="3">
    <source>
        <dbReference type="ARBA" id="ARBA00007443"/>
    </source>
</evidence>
<dbReference type="PANTHER" id="PTHR12117">
    <property type="entry name" value="HISTONE ACETYLTRANSFERASE COMPLEX"/>
    <property type="match status" value="1"/>
</dbReference>
<comment type="similarity">
    <text evidence="3">Belongs to the TPA1 family.</text>
</comment>
<dbReference type="Gene3D" id="3.60.130.20">
    <property type="entry name" value="Oxoglutarate/iron-dependent oxygenase, C-terminal degradation domain"/>
    <property type="match status" value="1"/>
</dbReference>
<feature type="region of interest" description="Disordered" evidence="13">
    <location>
        <begin position="300"/>
        <end position="324"/>
    </location>
</feature>
<evidence type="ECO:0000256" key="8">
    <source>
        <dbReference type="ARBA" id="ARBA00023004"/>
    </source>
</evidence>
<dbReference type="Pfam" id="PF13661">
    <property type="entry name" value="2OG-FeII_Oxy_4"/>
    <property type="match status" value="1"/>
</dbReference>
<dbReference type="SMART" id="SM00702">
    <property type="entry name" value="P4Hc"/>
    <property type="match status" value="1"/>
</dbReference>
<gene>
    <name evidence="15" type="ORF">GOMPHAMPRED_002127</name>
</gene>
<dbReference type="GO" id="GO:0031418">
    <property type="term" value="F:L-ascorbic acid binding"/>
    <property type="evidence" value="ECO:0007669"/>
    <property type="project" value="UniProtKB-KW"/>
</dbReference>
<evidence type="ECO:0000256" key="1">
    <source>
        <dbReference type="ARBA" id="ARBA00001961"/>
    </source>
</evidence>
<feature type="compositionally biased region" description="Acidic residues" evidence="13">
    <location>
        <begin position="660"/>
        <end position="684"/>
    </location>
</feature>
<dbReference type="FunFam" id="2.60.120.620:FF:000014">
    <property type="entry name" value="Prolyl 3,4-dihydroxylase TPA1"/>
    <property type="match status" value="1"/>
</dbReference>
<comment type="subcellular location">
    <subcellularLocation>
        <location evidence="2">Nucleus</location>
    </subcellularLocation>
</comment>
<evidence type="ECO:0000256" key="11">
    <source>
        <dbReference type="ARBA" id="ARBA00051966"/>
    </source>
</evidence>
<dbReference type="InterPro" id="IPR051842">
    <property type="entry name" value="uS12_prolyl_hydroxylase"/>
</dbReference>
<evidence type="ECO:0000256" key="4">
    <source>
        <dbReference type="ARBA" id="ARBA00022723"/>
    </source>
</evidence>
<dbReference type="GO" id="GO:0005506">
    <property type="term" value="F:iron ion binding"/>
    <property type="evidence" value="ECO:0007669"/>
    <property type="project" value="InterPro"/>
</dbReference>
<evidence type="ECO:0000256" key="10">
    <source>
        <dbReference type="ARBA" id="ARBA00047444"/>
    </source>
</evidence>